<keyword evidence="8 10" id="KW-0975">Bacterial flagellum</keyword>
<evidence type="ECO:0000256" key="6">
    <source>
        <dbReference type="ARBA" id="ARBA00022989"/>
    </source>
</evidence>
<dbReference type="NCBIfam" id="TIGR01400">
    <property type="entry name" value="fliR"/>
    <property type="match status" value="1"/>
</dbReference>
<feature type="transmembrane region" description="Helical" evidence="10">
    <location>
        <begin position="219"/>
        <end position="240"/>
    </location>
</feature>
<feature type="transmembrane region" description="Helical" evidence="10">
    <location>
        <begin position="6"/>
        <end position="27"/>
    </location>
</feature>
<keyword evidence="11" id="KW-0966">Cell projection</keyword>
<dbReference type="InterPro" id="IPR006303">
    <property type="entry name" value="FliR"/>
</dbReference>
<reference evidence="11" key="1">
    <citation type="submission" date="2023-01" db="EMBL/GenBank/DDBJ databases">
        <title>The genome sequence of Kordiimonadaceae bacterium 6D33.</title>
        <authorList>
            <person name="Liu Y."/>
        </authorList>
    </citation>
    <scope>NUCLEOTIDE SEQUENCE</scope>
    <source>
        <strain evidence="11">6D33</strain>
    </source>
</reference>
<dbReference type="EMBL" id="CP116805">
    <property type="protein sequence ID" value="WCL52713.1"/>
    <property type="molecule type" value="Genomic_DNA"/>
</dbReference>
<evidence type="ECO:0000256" key="5">
    <source>
        <dbReference type="ARBA" id="ARBA00022692"/>
    </source>
</evidence>
<feature type="transmembrane region" description="Helical" evidence="10">
    <location>
        <begin position="119"/>
        <end position="140"/>
    </location>
</feature>
<keyword evidence="11" id="KW-0282">Flagellum</keyword>
<dbReference type="RefSeq" id="WP_289502072.1">
    <property type="nucleotide sequence ID" value="NZ_CP116805.1"/>
</dbReference>
<comment type="subcellular location">
    <subcellularLocation>
        <location evidence="10">Cell membrane</location>
        <topology evidence="10">Multi-pass membrane protein</topology>
    </subcellularLocation>
    <subcellularLocation>
        <location evidence="10">Bacterial flagellum basal body</location>
    </subcellularLocation>
</comment>
<keyword evidence="12" id="KW-1185">Reference proteome</keyword>
<dbReference type="KEGG" id="gso:PH603_09195"/>
<dbReference type="PRINTS" id="PR00953">
    <property type="entry name" value="TYPE3IMRPROT"/>
</dbReference>
<dbReference type="PANTHER" id="PTHR30065">
    <property type="entry name" value="FLAGELLAR BIOSYNTHETIC PROTEIN FLIR"/>
    <property type="match status" value="1"/>
</dbReference>
<dbReference type="GO" id="GO:0006605">
    <property type="term" value="P:protein targeting"/>
    <property type="evidence" value="ECO:0007669"/>
    <property type="project" value="UniProtKB-UniRule"/>
</dbReference>
<evidence type="ECO:0000256" key="3">
    <source>
        <dbReference type="ARBA" id="ARBA00021717"/>
    </source>
</evidence>
<keyword evidence="11" id="KW-0969">Cilium</keyword>
<feature type="transmembrane region" description="Helical" evidence="10">
    <location>
        <begin position="39"/>
        <end position="59"/>
    </location>
</feature>
<dbReference type="GO" id="GO:0009425">
    <property type="term" value="C:bacterial-type flagellum basal body"/>
    <property type="evidence" value="ECO:0007669"/>
    <property type="project" value="UniProtKB-SubCell"/>
</dbReference>
<comment type="similarity">
    <text evidence="2 10">Belongs to the FliR/MopE/SpaR family.</text>
</comment>
<organism evidence="11 12">
    <name type="scientific">Gimibacter soli</name>
    <dbReference type="NCBI Taxonomy" id="3024400"/>
    <lineage>
        <taxon>Bacteria</taxon>
        <taxon>Pseudomonadati</taxon>
        <taxon>Pseudomonadota</taxon>
        <taxon>Alphaproteobacteria</taxon>
        <taxon>Kordiimonadales</taxon>
        <taxon>Temperatibacteraceae</taxon>
        <taxon>Gimibacter</taxon>
    </lineage>
</organism>
<comment type="function">
    <text evidence="1 10">Role in flagellar biosynthesis.</text>
</comment>
<keyword evidence="7 10" id="KW-0472">Membrane</keyword>
<dbReference type="Pfam" id="PF01311">
    <property type="entry name" value="Bac_export_1"/>
    <property type="match status" value="1"/>
</dbReference>
<dbReference type="GO" id="GO:0005886">
    <property type="term" value="C:plasma membrane"/>
    <property type="evidence" value="ECO:0007669"/>
    <property type="project" value="UniProtKB-SubCell"/>
</dbReference>
<dbReference type="InterPro" id="IPR002010">
    <property type="entry name" value="T3SS_IM_R"/>
</dbReference>
<evidence type="ECO:0000313" key="12">
    <source>
        <dbReference type="Proteomes" id="UP001217500"/>
    </source>
</evidence>
<sequence>MLDDVLPSEIFGVLLVLTRVAALVMLMPGLGDASIPAQIRVSFAFLLSIVVYPVVAPLLPAMPPSFVGLVMLMLHEAFLGILIALIVRIFMSATHVAGTIIAYQSGLAAAQSFDPTQGTQSAIIGTFMTLISVTLVMVTNTHHLMIMGMVNSYTRFPANEVVAVADFARVIIHYVGYSFQIGMQLAAPFIVYGLVYNVGLGLIARMMPQFQVFFIGMPLNIFLGFALFAMVLSSMMHYFMDHLQSVLMQFLG</sequence>
<accession>A0AAE9XT30</accession>
<gene>
    <name evidence="11" type="primary">fliR</name>
    <name evidence="11" type="ORF">PH603_09195</name>
</gene>
<keyword evidence="4 10" id="KW-1003">Cell membrane</keyword>
<name>A0AAE9XT30_9PROT</name>
<dbReference type="GO" id="GO:0044780">
    <property type="term" value="P:bacterial-type flagellum assembly"/>
    <property type="evidence" value="ECO:0007669"/>
    <property type="project" value="UniProtKB-UniRule"/>
</dbReference>
<protein>
    <recommendedName>
        <fullName evidence="3 9">Flagellar biosynthetic protein FliR</fullName>
    </recommendedName>
</protein>
<dbReference type="PANTHER" id="PTHR30065:SF8">
    <property type="entry name" value="FLAGELLAR BIOSYNTHETIC PROTEIN FLIR"/>
    <property type="match status" value="1"/>
</dbReference>
<evidence type="ECO:0000256" key="2">
    <source>
        <dbReference type="ARBA" id="ARBA00009772"/>
    </source>
</evidence>
<evidence type="ECO:0000313" key="11">
    <source>
        <dbReference type="EMBL" id="WCL52713.1"/>
    </source>
</evidence>
<keyword evidence="5 10" id="KW-0812">Transmembrane</keyword>
<evidence type="ECO:0000256" key="10">
    <source>
        <dbReference type="RuleBase" id="RU362071"/>
    </source>
</evidence>
<feature type="transmembrane region" description="Helical" evidence="10">
    <location>
        <begin position="185"/>
        <end position="207"/>
    </location>
</feature>
<keyword evidence="6 10" id="KW-1133">Transmembrane helix</keyword>
<evidence type="ECO:0000256" key="9">
    <source>
        <dbReference type="NCBIfam" id="TIGR01400"/>
    </source>
</evidence>
<evidence type="ECO:0000256" key="4">
    <source>
        <dbReference type="ARBA" id="ARBA00022475"/>
    </source>
</evidence>
<evidence type="ECO:0000256" key="7">
    <source>
        <dbReference type="ARBA" id="ARBA00023136"/>
    </source>
</evidence>
<evidence type="ECO:0000256" key="8">
    <source>
        <dbReference type="ARBA" id="ARBA00023143"/>
    </source>
</evidence>
<proteinExistence type="inferred from homology"/>
<dbReference type="AlphaFoldDB" id="A0AAE9XT30"/>
<evidence type="ECO:0000256" key="1">
    <source>
        <dbReference type="ARBA" id="ARBA00002578"/>
    </source>
</evidence>
<dbReference type="Proteomes" id="UP001217500">
    <property type="component" value="Chromosome"/>
</dbReference>